<dbReference type="InterPro" id="IPR011604">
    <property type="entry name" value="PDDEXK-like_dom_sf"/>
</dbReference>
<dbReference type="InterPro" id="IPR011335">
    <property type="entry name" value="Restrct_endonuc-II-like"/>
</dbReference>
<evidence type="ECO:0000259" key="4">
    <source>
        <dbReference type="Pfam" id="PF12705"/>
    </source>
</evidence>
<dbReference type="GO" id="GO:0004386">
    <property type="term" value="F:helicase activity"/>
    <property type="evidence" value="ECO:0007669"/>
    <property type="project" value="UniProtKB-KW"/>
</dbReference>
<evidence type="ECO:0000313" key="5">
    <source>
        <dbReference type="EMBL" id="WNZ24204.1"/>
    </source>
</evidence>
<evidence type="ECO:0000256" key="1">
    <source>
        <dbReference type="ARBA" id="ARBA00022763"/>
    </source>
</evidence>
<protein>
    <submittedName>
        <fullName evidence="5">PD-(D/E)XK nuclease family protein</fullName>
    </submittedName>
</protein>
<keyword evidence="3" id="KW-0234">DNA repair</keyword>
<gene>
    <name evidence="5" type="ORF">HJG54_15980</name>
</gene>
<keyword evidence="2" id="KW-0067">ATP-binding</keyword>
<dbReference type="GO" id="GO:0006281">
    <property type="term" value="P:DNA repair"/>
    <property type="evidence" value="ECO:0007669"/>
    <property type="project" value="UniProtKB-KW"/>
</dbReference>
<proteinExistence type="predicted"/>
<evidence type="ECO:0000256" key="2">
    <source>
        <dbReference type="ARBA" id="ARBA00022806"/>
    </source>
</evidence>
<organism evidence="5">
    <name type="scientific">Leptolyngbya sp. NK1-12</name>
    <dbReference type="NCBI Taxonomy" id="2547451"/>
    <lineage>
        <taxon>Bacteria</taxon>
        <taxon>Bacillati</taxon>
        <taxon>Cyanobacteriota</taxon>
        <taxon>Cyanophyceae</taxon>
        <taxon>Leptolyngbyales</taxon>
        <taxon>Leptolyngbyaceae</taxon>
        <taxon>Leptolyngbya group</taxon>
        <taxon>Leptolyngbya</taxon>
    </lineage>
</organism>
<evidence type="ECO:0000256" key="3">
    <source>
        <dbReference type="ARBA" id="ARBA00023204"/>
    </source>
</evidence>
<dbReference type="InterPro" id="IPR038726">
    <property type="entry name" value="PDDEXK_AddAB-type"/>
</dbReference>
<dbReference type="SUPFAM" id="SSF52980">
    <property type="entry name" value="Restriction endonuclease-like"/>
    <property type="match status" value="1"/>
</dbReference>
<reference evidence="5" key="1">
    <citation type="submission" date="2020-05" db="EMBL/GenBank/DDBJ databases">
        <authorList>
            <person name="Zhu T."/>
            <person name="Keshari N."/>
            <person name="Lu X."/>
        </authorList>
    </citation>
    <scope>NUCLEOTIDE SEQUENCE</scope>
    <source>
        <strain evidence="5">NK1-12</strain>
    </source>
</reference>
<dbReference type="EMBL" id="CP053586">
    <property type="protein sequence ID" value="WNZ24204.1"/>
    <property type="molecule type" value="Genomic_DNA"/>
</dbReference>
<accession>A0AA96WFP7</accession>
<keyword evidence="2" id="KW-0378">Hydrolase</keyword>
<dbReference type="Pfam" id="PF12705">
    <property type="entry name" value="PDDEXK_1"/>
    <property type="match status" value="1"/>
</dbReference>
<keyword evidence="2" id="KW-0347">Helicase</keyword>
<dbReference type="AlphaFoldDB" id="A0AA96WFP7"/>
<feature type="domain" description="PD-(D/E)XK endonuclease-like" evidence="4">
    <location>
        <begin position="4"/>
        <end position="239"/>
    </location>
</feature>
<dbReference type="Gene3D" id="3.90.320.10">
    <property type="match status" value="1"/>
</dbReference>
<keyword evidence="1" id="KW-0227">DNA damage</keyword>
<keyword evidence="2" id="KW-0547">Nucleotide-binding</keyword>
<dbReference type="RefSeq" id="WP_316429897.1">
    <property type="nucleotide sequence ID" value="NZ_CP053586.1"/>
</dbReference>
<sequence>MSYTLSAAKLQTYHRCPRAYYFRYERRLDGSGFYGSTALGTSLHQALAQIYQDWHYQDPVPRLDWIEYCWNQQIGDLTSNQIAEGRAILRRYYYSFIASQSAMRRPLAVEGRIQGCLQVENLEFVLSGRYDRLDYCGDGLELIDYKSAKEIETIEPDEIDLQIGLYYLALEQRYQRSLKQLSLLYLRTGEKFSYTATPGHRQRVEQVISELAVELRRDRRWLPVPGTQCDRCAYARYCPAMRQEPEPLPEAARPEPGLQLVLSLN</sequence>
<name>A0AA96WFP7_9CYAN</name>